<reference evidence="1 2" key="1">
    <citation type="submission" date="2017-11" db="EMBL/GenBank/DDBJ databases">
        <title>De-novo sequencing of pomegranate (Punica granatum L.) genome.</title>
        <authorList>
            <person name="Akparov Z."/>
            <person name="Amiraslanov A."/>
            <person name="Hajiyeva S."/>
            <person name="Abbasov M."/>
            <person name="Kaur K."/>
            <person name="Hamwieh A."/>
            <person name="Solovyev V."/>
            <person name="Salamov A."/>
            <person name="Braich B."/>
            <person name="Kosarev P."/>
            <person name="Mahmoud A."/>
            <person name="Hajiyev E."/>
            <person name="Babayeva S."/>
            <person name="Izzatullayeva V."/>
            <person name="Mammadov A."/>
            <person name="Mammadov A."/>
            <person name="Sharifova S."/>
            <person name="Ojaghi J."/>
            <person name="Eynullazada K."/>
            <person name="Bayramov B."/>
            <person name="Abdulazimova A."/>
            <person name="Shahmuradov I."/>
        </authorList>
    </citation>
    <scope>NUCLEOTIDE SEQUENCE [LARGE SCALE GENOMIC DNA]</scope>
    <source>
        <strain evidence="2">cv. AG2017</strain>
        <tissue evidence="1">Leaf</tissue>
    </source>
</reference>
<proteinExistence type="predicted"/>
<dbReference type="AlphaFoldDB" id="A0A2I0J8M4"/>
<organism evidence="1 2">
    <name type="scientific">Punica granatum</name>
    <name type="common">Pomegranate</name>
    <dbReference type="NCBI Taxonomy" id="22663"/>
    <lineage>
        <taxon>Eukaryota</taxon>
        <taxon>Viridiplantae</taxon>
        <taxon>Streptophyta</taxon>
        <taxon>Embryophyta</taxon>
        <taxon>Tracheophyta</taxon>
        <taxon>Spermatophyta</taxon>
        <taxon>Magnoliopsida</taxon>
        <taxon>eudicotyledons</taxon>
        <taxon>Gunneridae</taxon>
        <taxon>Pentapetalae</taxon>
        <taxon>rosids</taxon>
        <taxon>malvids</taxon>
        <taxon>Myrtales</taxon>
        <taxon>Lythraceae</taxon>
        <taxon>Punica</taxon>
    </lineage>
</organism>
<dbReference type="EMBL" id="PGOL01001925">
    <property type="protein sequence ID" value="PKI52594.1"/>
    <property type="molecule type" value="Genomic_DNA"/>
</dbReference>
<accession>A0A2I0J8M4</accession>
<sequence>MGCHAWGTLNFGSPVIATLEWLDCDWEPHSCTFPDCGLVCAAVVGKARGAESHWDMRVEQHLKESVCCPSNKSVAIEEGGLGPFFYRQCDHAGSPVASGLGHAMFVGAVACDLSWREGRSSVFGVR</sequence>
<evidence type="ECO:0000313" key="2">
    <source>
        <dbReference type="Proteomes" id="UP000233551"/>
    </source>
</evidence>
<dbReference type="Proteomes" id="UP000233551">
    <property type="component" value="Unassembled WGS sequence"/>
</dbReference>
<keyword evidence="2" id="KW-1185">Reference proteome</keyword>
<name>A0A2I0J8M4_PUNGR</name>
<evidence type="ECO:0000313" key="1">
    <source>
        <dbReference type="EMBL" id="PKI52594.1"/>
    </source>
</evidence>
<protein>
    <submittedName>
        <fullName evidence="1">Uncharacterized protein</fullName>
    </submittedName>
</protein>
<comment type="caution">
    <text evidence="1">The sequence shown here is derived from an EMBL/GenBank/DDBJ whole genome shotgun (WGS) entry which is preliminary data.</text>
</comment>
<gene>
    <name evidence="1" type="ORF">CRG98_027022</name>
</gene>